<protein>
    <recommendedName>
        <fullName evidence="2">Transposase IS200-like domain-containing protein</fullName>
    </recommendedName>
</protein>
<evidence type="ECO:0000256" key="1">
    <source>
        <dbReference type="SAM" id="MobiDB-lite"/>
    </source>
</evidence>
<gene>
    <name evidence="3" type="ORF">SAMN05421793_10294</name>
</gene>
<dbReference type="RefSeq" id="WP_221407024.1">
    <property type="nucleotide sequence ID" value="NZ_FNWX01000002.1"/>
</dbReference>
<dbReference type="GO" id="GO:0006313">
    <property type="term" value="P:DNA transposition"/>
    <property type="evidence" value="ECO:0007669"/>
    <property type="project" value="InterPro"/>
</dbReference>
<evidence type="ECO:0000259" key="2">
    <source>
        <dbReference type="SMART" id="SM01321"/>
    </source>
</evidence>
<proteinExistence type="predicted"/>
<dbReference type="InterPro" id="IPR002686">
    <property type="entry name" value="Transposase_17"/>
</dbReference>
<feature type="region of interest" description="Disordered" evidence="1">
    <location>
        <begin position="98"/>
        <end position="151"/>
    </location>
</feature>
<dbReference type="SMART" id="SM01321">
    <property type="entry name" value="Y1_Tnp"/>
    <property type="match status" value="1"/>
</dbReference>
<dbReference type="STRING" id="420404.SAMN05421793_10294"/>
<dbReference type="SUPFAM" id="SSF143422">
    <property type="entry name" value="Transposase IS200-like"/>
    <property type="match status" value="2"/>
</dbReference>
<dbReference type="EMBL" id="FNWX01000002">
    <property type="protein sequence ID" value="SEH39182.1"/>
    <property type="molecule type" value="Genomic_DNA"/>
</dbReference>
<evidence type="ECO:0000313" key="4">
    <source>
        <dbReference type="Proteomes" id="UP000198555"/>
    </source>
</evidence>
<dbReference type="GO" id="GO:0004803">
    <property type="term" value="F:transposase activity"/>
    <property type="evidence" value="ECO:0007669"/>
    <property type="project" value="InterPro"/>
</dbReference>
<dbReference type="AlphaFoldDB" id="A0A1H6HT36"/>
<name>A0A1H6HT36_9FLAO</name>
<dbReference type="Gene3D" id="3.30.70.1290">
    <property type="entry name" value="Transposase IS200-like"/>
    <property type="match status" value="2"/>
</dbReference>
<dbReference type="InterPro" id="IPR052715">
    <property type="entry name" value="RAYT_transposase"/>
</dbReference>
<evidence type="ECO:0000313" key="3">
    <source>
        <dbReference type="EMBL" id="SEH39182.1"/>
    </source>
</evidence>
<sequence>MNQYNPQKHHRQSIRLQGYDYSQEGLYFITICCQDRAHLFGRIVDGEMILNDAGLQAQECWQDIPNHFPNVVLHEFVIMPNHIHGIIEFVGANQYSPNNDLPNNDLPNNDSPNNDLPNNDSPNNDLPNNDSPNQSPSNPTSPDNFDVNDLEMANGGNWVEKDVGIPNVGADVINVENDAEMAYAGVCVGANAGACLGANAGGCLGAKDFSPLRNVTWRSPSKTIGSVVRGFKIGVTKWMRNNTNVVNVWQRNYYDHIIRNEQDYDRISEYIKNNPILWKEDRFYDNGI</sequence>
<dbReference type="PANTHER" id="PTHR36966">
    <property type="entry name" value="REP-ASSOCIATED TYROSINE TRANSPOSASE"/>
    <property type="match status" value="1"/>
</dbReference>
<dbReference type="InterPro" id="IPR036515">
    <property type="entry name" value="Transposase_17_sf"/>
</dbReference>
<dbReference type="Proteomes" id="UP000198555">
    <property type="component" value="Unassembled WGS sequence"/>
</dbReference>
<dbReference type="PANTHER" id="PTHR36966:SF1">
    <property type="entry name" value="REP-ASSOCIATED TYROSINE TRANSPOSASE"/>
    <property type="match status" value="1"/>
</dbReference>
<feature type="domain" description="Transposase IS200-like" evidence="2">
    <location>
        <begin position="22"/>
        <end position="274"/>
    </location>
</feature>
<dbReference type="GO" id="GO:0043565">
    <property type="term" value="F:sequence-specific DNA binding"/>
    <property type="evidence" value="ECO:0007669"/>
    <property type="project" value="TreeGrafter"/>
</dbReference>
<keyword evidence="4" id="KW-1185">Reference proteome</keyword>
<organism evidence="3 4">
    <name type="scientific">Epilithonimonas hominis</name>
    <dbReference type="NCBI Taxonomy" id="420404"/>
    <lineage>
        <taxon>Bacteria</taxon>
        <taxon>Pseudomonadati</taxon>
        <taxon>Bacteroidota</taxon>
        <taxon>Flavobacteriia</taxon>
        <taxon>Flavobacteriales</taxon>
        <taxon>Weeksellaceae</taxon>
        <taxon>Chryseobacterium group</taxon>
        <taxon>Epilithonimonas</taxon>
    </lineage>
</organism>
<feature type="compositionally biased region" description="Low complexity" evidence="1">
    <location>
        <begin position="98"/>
        <end position="144"/>
    </location>
</feature>
<accession>A0A1H6HT36</accession>
<reference evidence="4" key="1">
    <citation type="submission" date="2016-10" db="EMBL/GenBank/DDBJ databases">
        <authorList>
            <person name="Varghese N."/>
            <person name="Submissions S."/>
        </authorList>
    </citation>
    <scope>NUCLEOTIDE SEQUENCE [LARGE SCALE GENOMIC DNA]</scope>
    <source>
        <strain evidence="4">DSM 19326</strain>
    </source>
</reference>